<protein>
    <recommendedName>
        <fullName evidence="6">Tetraspanin</fullName>
    </recommendedName>
</protein>
<proteinExistence type="inferred from homology"/>
<comment type="similarity">
    <text evidence="2 6">Belongs to the tetraspanin (TM4SF) family.</text>
</comment>
<evidence type="ECO:0000256" key="4">
    <source>
        <dbReference type="ARBA" id="ARBA00022989"/>
    </source>
</evidence>
<feature type="transmembrane region" description="Helical" evidence="6">
    <location>
        <begin position="40"/>
        <end position="62"/>
    </location>
</feature>
<name>A0A564ZD90_HYMDI</name>
<dbReference type="PIRSF" id="PIRSF002419">
    <property type="entry name" value="Tetraspanin"/>
    <property type="match status" value="1"/>
</dbReference>
<dbReference type="InterPro" id="IPR000301">
    <property type="entry name" value="Tetraspanin_animals"/>
</dbReference>
<dbReference type="InterPro" id="IPR008952">
    <property type="entry name" value="Tetraspanin_EC2_sf"/>
</dbReference>
<reference evidence="7 8" key="1">
    <citation type="submission" date="2019-07" db="EMBL/GenBank/DDBJ databases">
        <authorList>
            <person name="Jastrzebski P J."/>
            <person name="Paukszto L."/>
            <person name="Jastrzebski P J."/>
        </authorList>
    </citation>
    <scope>NUCLEOTIDE SEQUENCE [LARGE SCALE GENOMIC DNA]</scope>
    <source>
        <strain evidence="7 8">WMS-il1</strain>
    </source>
</reference>
<dbReference type="EMBL" id="CABIJS010000708">
    <property type="protein sequence ID" value="VUZ56818.1"/>
    <property type="molecule type" value="Genomic_DNA"/>
</dbReference>
<dbReference type="PANTHER" id="PTHR19282">
    <property type="entry name" value="TETRASPANIN"/>
    <property type="match status" value="1"/>
</dbReference>
<dbReference type="Pfam" id="PF00335">
    <property type="entry name" value="Tetraspanin"/>
    <property type="match status" value="1"/>
</dbReference>
<evidence type="ECO:0000256" key="3">
    <source>
        <dbReference type="ARBA" id="ARBA00022692"/>
    </source>
</evidence>
<evidence type="ECO:0000313" key="7">
    <source>
        <dbReference type="EMBL" id="VUZ56818.1"/>
    </source>
</evidence>
<dbReference type="GO" id="GO:0005886">
    <property type="term" value="C:plasma membrane"/>
    <property type="evidence" value="ECO:0007669"/>
    <property type="project" value="TreeGrafter"/>
</dbReference>
<evidence type="ECO:0000256" key="6">
    <source>
        <dbReference type="RuleBase" id="RU361218"/>
    </source>
</evidence>
<evidence type="ECO:0000256" key="5">
    <source>
        <dbReference type="ARBA" id="ARBA00023136"/>
    </source>
</evidence>
<dbReference type="AlphaFoldDB" id="A0A564ZD90"/>
<keyword evidence="3 6" id="KW-0812">Transmembrane</keyword>
<dbReference type="Proteomes" id="UP000321570">
    <property type="component" value="Unassembled WGS sequence"/>
</dbReference>
<feature type="transmembrane region" description="Helical" evidence="6">
    <location>
        <begin position="82"/>
        <end position="101"/>
    </location>
</feature>
<sequence length="278" mass="31342">MERAENGTQHDRLLVENNQNAVVESKSSCCSLSRSWIKTFLIFFTLIIMAIALAFIGLGTYFTVIRNPLLPLLFGEMVYINTYLFIGLGILLTIVCIFGFVAISRNVPPILRLYAIVLTIALILQFCAAAAALIYYRLALNWNAEALSYRMKNEYHLHDNDITRSVDELQKQYKCCGAWNYHDWQWSGLENNSKLAVSENSKTPSIVPNSCCIGPYPECGKIIHPSNIYYKGCILKITEELNSTLFIICVVLFGLAIVELVGVILACCYWKAPKHAYS</sequence>
<keyword evidence="5 6" id="KW-0472">Membrane</keyword>
<gene>
    <name evidence="7" type="ORF">WMSIL1_LOCUS14391</name>
</gene>
<organism evidence="7 8">
    <name type="scientific">Hymenolepis diminuta</name>
    <name type="common">Rat tapeworm</name>
    <dbReference type="NCBI Taxonomy" id="6216"/>
    <lineage>
        <taxon>Eukaryota</taxon>
        <taxon>Metazoa</taxon>
        <taxon>Spiralia</taxon>
        <taxon>Lophotrochozoa</taxon>
        <taxon>Platyhelminthes</taxon>
        <taxon>Cestoda</taxon>
        <taxon>Eucestoda</taxon>
        <taxon>Cyclophyllidea</taxon>
        <taxon>Hymenolepididae</taxon>
        <taxon>Hymenolepis</taxon>
    </lineage>
</organism>
<dbReference type="InterPro" id="IPR018499">
    <property type="entry name" value="Tetraspanin/Peripherin"/>
</dbReference>
<feature type="transmembrane region" description="Helical" evidence="6">
    <location>
        <begin position="113"/>
        <end position="136"/>
    </location>
</feature>
<evidence type="ECO:0000313" key="8">
    <source>
        <dbReference type="Proteomes" id="UP000321570"/>
    </source>
</evidence>
<dbReference type="Gene3D" id="1.10.1450.10">
    <property type="entry name" value="Tetraspanin"/>
    <property type="match status" value="1"/>
</dbReference>
<keyword evidence="4 6" id="KW-1133">Transmembrane helix</keyword>
<evidence type="ECO:0000256" key="2">
    <source>
        <dbReference type="ARBA" id="ARBA00006840"/>
    </source>
</evidence>
<dbReference type="SUPFAM" id="SSF48652">
    <property type="entry name" value="Tetraspanin"/>
    <property type="match status" value="1"/>
</dbReference>
<evidence type="ECO:0000256" key="1">
    <source>
        <dbReference type="ARBA" id="ARBA00004141"/>
    </source>
</evidence>
<dbReference type="PANTHER" id="PTHR19282:SF515">
    <property type="entry name" value="TETRASPANIN"/>
    <property type="match status" value="1"/>
</dbReference>
<comment type="subcellular location">
    <subcellularLocation>
        <location evidence="1 6">Membrane</location>
        <topology evidence="1 6">Multi-pass membrane protein</topology>
    </subcellularLocation>
</comment>
<dbReference type="PRINTS" id="PR00259">
    <property type="entry name" value="TMFOUR"/>
</dbReference>
<feature type="transmembrane region" description="Helical" evidence="6">
    <location>
        <begin position="245"/>
        <end position="270"/>
    </location>
</feature>
<accession>A0A564ZD90</accession>
<keyword evidence="8" id="KW-1185">Reference proteome</keyword>